<protein>
    <submittedName>
        <fullName evidence="2">Uncharacterized protein</fullName>
    </submittedName>
</protein>
<evidence type="ECO:0000313" key="3">
    <source>
        <dbReference type="Proteomes" id="UP000030760"/>
    </source>
</evidence>
<sequence length="44" mass="4835">MAPGHERSDDELQEAAMRNRRRSAPESRIGQFVDAAGNSTPLPL</sequence>
<evidence type="ECO:0000256" key="1">
    <source>
        <dbReference type="SAM" id="MobiDB-lite"/>
    </source>
</evidence>
<organism evidence="2 3">
    <name type="scientific">Streptomyces bottropensis ATCC 25435</name>
    <dbReference type="NCBI Taxonomy" id="1054862"/>
    <lineage>
        <taxon>Bacteria</taxon>
        <taxon>Bacillati</taxon>
        <taxon>Actinomycetota</taxon>
        <taxon>Actinomycetes</taxon>
        <taxon>Kitasatosporales</taxon>
        <taxon>Streptomycetaceae</taxon>
        <taxon>Streptomyces</taxon>
    </lineage>
</organism>
<dbReference type="EMBL" id="KB405089">
    <property type="protein sequence ID" value="EMF53273.1"/>
    <property type="molecule type" value="Genomic_DNA"/>
</dbReference>
<dbReference type="Proteomes" id="UP000030760">
    <property type="component" value="Unassembled WGS sequence"/>
</dbReference>
<dbReference type="AlphaFoldDB" id="M3EVX6"/>
<reference evidence="3" key="1">
    <citation type="journal article" date="2013" name="Genome Announc.">
        <title>Draft Genome Sequence of Streptomyces bottropensis ATCC 25435, a Bottromycin-Producing Actinomycete.</title>
        <authorList>
            <person name="Zhang H."/>
            <person name="Zhou W."/>
            <person name="Zhuang Y."/>
            <person name="Liang X."/>
            <person name="Liu T."/>
        </authorList>
    </citation>
    <scope>NUCLEOTIDE SEQUENCE [LARGE SCALE GENOMIC DNA]</scope>
    <source>
        <strain evidence="3">ATCC 25435</strain>
    </source>
</reference>
<accession>M3EVX6</accession>
<feature type="compositionally biased region" description="Basic and acidic residues" evidence="1">
    <location>
        <begin position="1"/>
        <end position="10"/>
    </location>
</feature>
<feature type="region of interest" description="Disordered" evidence="1">
    <location>
        <begin position="1"/>
        <end position="44"/>
    </location>
</feature>
<proteinExistence type="predicted"/>
<evidence type="ECO:0000313" key="2">
    <source>
        <dbReference type="EMBL" id="EMF53273.1"/>
    </source>
</evidence>
<name>M3EVX6_9ACTN</name>
<gene>
    <name evidence="2" type="ORF">SBD_4817</name>
</gene>